<feature type="active site" description="Charge relay system" evidence="8">
    <location>
        <position position="223"/>
    </location>
</feature>
<evidence type="ECO:0000256" key="3">
    <source>
        <dbReference type="ARBA" id="ARBA00022729"/>
    </source>
</evidence>
<organism evidence="13 14">
    <name type="scientific">Clavelina lepadiformis</name>
    <name type="common">Light-bulb sea squirt</name>
    <name type="synonym">Ascidia lepadiformis</name>
    <dbReference type="NCBI Taxonomy" id="159417"/>
    <lineage>
        <taxon>Eukaryota</taxon>
        <taxon>Metazoa</taxon>
        <taxon>Chordata</taxon>
        <taxon>Tunicata</taxon>
        <taxon>Ascidiacea</taxon>
        <taxon>Aplousobranchia</taxon>
        <taxon>Clavelinidae</taxon>
        <taxon>Clavelina</taxon>
    </lineage>
</organism>
<comment type="similarity">
    <text evidence="8 9">Belongs to the peptidase S8 family.</text>
</comment>
<dbReference type="InterPro" id="IPR022398">
    <property type="entry name" value="Peptidase_S8_His-AS"/>
</dbReference>
<dbReference type="InterPro" id="IPR015500">
    <property type="entry name" value="Peptidase_S8_subtilisin-rel"/>
</dbReference>
<evidence type="ECO:0000256" key="7">
    <source>
        <dbReference type="ARBA" id="ARBA00023180"/>
    </source>
</evidence>
<keyword evidence="2" id="KW-0165">Cleavage on pair of basic residues</keyword>
<evidence type="ECO:0000256" key="1">
    <source>
        <dbReference type="ARBA" id="ARBA00022670"/>
    </source>
</evidence>
<dbReference type="Gene3D" id="3.40.50.200">
    <property type="entry name" value="Peptidase S8/S53 domain"/>
    <property type="match status" value="1"/>
</dbReference>
<dbReference type="Pfam" id="PF01483">
    <property type="entry name" value="P_proprotein"/>
    <property type="match status" value="1"/>
</dbReference>
<keyword evidence="1 8" id="KW-0645">Protease</keyword>
<evidence type="ECO:0000256" key="5">
    <source>
        <dbReference type="ARBA" id="ARBA00022825"/>
    </source>
</evidence>
<proteinExistence type="inferred from homology"/>
<gene>
    <name evidence="13" type="ORF">CVLEPA_LOCUS31559</name>
</gene>
<keyword evidence="11" id="KW-1133">Transmembrane helix</keyword>
<dbReference type="Pfam" id="PF16470">
    <property type="entry name" value="S8_pro-domain"/>
    <property type="match status" value="1"/>
</dbReference>
<dbReference type="PROSITE" id="PS00137">
    <property type="entry name" value="SUBTILASE_HIS"/>
    <property type="match status" value="1"/>
</dbReference>
<evidence type="ECO:0000256" key="9">
    <source>
        <dbReference type="RuleBase" id="RU003355"/>
    </source>
</evidence>
<evidence type="ECO:0000256" key="4">
    <source>
        <dbReference type="ARBA" id="ARBA00022801"/>
    </source>
</evidence>
<feature type="domain" description="P/Homo B" evidence="12">
    <location>
        <begin position="473"/>
        <end position="627"/>
    </location>
</feature>
<dbReference type="InterPro" id="IPR036852">
    <property type="entry name" value="Peptidase_S8/S53_dom_sf"/>
</dbReference>
<dbReference type="SUPFAM" id="SSF54897">
    <property type="entry name" value="Protease propeptides/inhibitors"/>
    <property type="match status" value="1"/>
</dbReference>
<dbReference type="Proteomes" id="UP001642483">
    <property type="component" value="Unassembled WGS sequence"/>
</dbReference>
<feature type="active site" description="Charge relay system" evidence="8">
    <location>
        <position position="182"/>
    </location>
</feature>
<dbReference type="EMBL" id="CAWYQH010000174">
    <property type="protein sequence ID" value="CAK8698085.1"/>
    <property type="molecule type" value="Genomic_DNA"/>
</dbReference>
<keyword evidence="11" id="KW-0472">Membrane</keyword>
<dbReference type="SUPFAM" id="SSF52743">
    <property type="entry name" value="Subtilisin-like"/>
    <property type="match status" value="1"/>
</dbReference>
<dbReference type="Gene3D" id="3.30.70.850">
    <property type="entry name" value="Peptidase S8, pro-domain"/>
    <property type="match status" value="1"/>
</dbReference>
<evidence type="ECO:0000259" key="12">
    <source>
        <dbReference type="PROSITE" id="PS51829"/>
    </source>
</evidence>
<evidence type="ECO:0000256" key="2">
    <source>
        <dbReference type="ARBA" id="ARBA00022685"/>
    </source>
</evidence>
<dbReference type="PANTHER" id="PTHR42884:SF3">
    <property type="entry name" value="FURIN-LIKE PROTEASE 1, ISOFORMS 1_1-X_2"/>
    <property type="match status" value="1"/>
</dbReference>
<dbReference type="CDD" id="cd04059">
    <property type="entry name" value="Peptidases_S8_Protein_convertases_Kexins_Furin-like"/>
    <property type="match status" value="1"/>
</dbReference>
<keyword evidence="6" id="KW-0865">Zymogen</keyword>
<dbReference type="InterPro" id="IPR023828">
    <property type="entry name" value="Peptidase_S8_Ser-AS"/>
</dbReference>
<dbReference type="InterPro" id="IPR034182">
    <property type="entry name" value="Kexin/furin"/>
</dbReference>
<accession>A0ABP0H6C3</accession>
<dbReference type="InterPro" id="IPR008979">
    <property type="entry name" value="Galactose-bd-like_sf"/>
</dbReference>
<evidence type="ECO:0000313" key="14">
    <source>
        <dbReference type="Proteomes" id="UP001642483"/>
    </source>
</evidence>
<evidence type="ECO:0000313" key="13">
    <source>
        <dbReference type="EMBL" id="CAK8698085.1"/>
    </source>
</evidence>
<sequence>MKKQATWACLSYCNQLKVTKIWNYYSLKFLILVVIVITNTPRSLANERQITYTNQWAVEIIGGDAVANEVAETHGFINHGKILEGEDFYFFSHPKLKKRSLRRSDDHHEKLSSHIKVFWAEQQQVKRRVKRDYSDYNPENQPNDGKWAEMWYMLPSTRPSMRIVDAWKAGYSGKDVSVTILDDGIEHDHPDLHANYDAKASTDINDHDDDPQPRLNPSNENRHGTRCAGEVAAIANNGICSIGIAYDAKIGGVRMLDGQVTDAVEAASIGLRPEYIDIYSASWGPDDDGKTVDGPAKMARAAFVNGVKKGRGGKGSIFVWASGNGGRSLDNCNCDGYTDSIYTLSISSATQRSTKPWYSESCSSTLATTYSSGSSGDRQIVTTDLRKGCTSTHTGTSASAPLAAAICALALEANPNLTWRDMQHLVVQTANPDQLIADDWVVNGVNRKVSHAFGYGLMDAYAMVTRARNWTMVPPQRKCTVSVISEKHPSREISSRKVLVVPVEVLQCDDGEEIIERLEHVQAVLTLRNEQRGQLVINLKSAKGTKSQLLGLRRRDYSSKGFSEWAFMTTHSWDEDPQGRWELEIMDKTTHAAYGGYPVWRQDRTKLKPIESSLSMFNLTLYGTRHADWHNPPESRTSTTSTTSTTTSTTIKTTTRTTFNSPSQSINSNHRWTSSNGRLSSDSEPAKNIAPQPNTLRGCAVSLVSGEGCMGKCLSFVYVVTRKCGVMFGVALLVSLCKVTR</sequence>
<dbReference type="PROSITE" id="PS51829">
    <property type="entry name" value="P_HOMO_B"/>
    <property type="match status" value="1"/>
</dbReference>
<evidence type="ECO:0000256" key="6">
    <source>
        <dbReference type="ARBA" id="ARBA00023145"/>
    </source>
</evidence>
<dbReference type="Pfam" id="PF00082">
    <property type="entry name" value="Peptidase_S8"/>
    <property type="match status" value="1"/>
</dbReference>
<dbReference type="InterPro" id="IPR032815">
    <property type="entry name" value="S8_pro-domain"/>
</dbReference>
<feature type="transmembrane region" description="Helical" evidence="11">
    <location>
        <begin position="21"/>
        <end position="38"/>
    </location>
</feature>
<reference evidence="13 14" key="1">
    <citation type="submission" date="2024-02" db="EMBL/GenBank/DDBJ databases">
        <authorList>
            <person name="Daric V."/>
            <person name="Darras S."/>
        </authorList>
    </citation>
    <scope>NUCLEOTIDE SEQUENCE [LARGE SCALE GENOMIC DNA]</scope>
</reference>
<dbReference type="Gene3D" id="2.60.120.260">
    <property type="entry name" value="Galactose-binding domain-like"/>
    <property type="match status" value="1"/>
</dbReference>
<evidence type="ECO:0000256" key="8">
    <source>
        <dbReference type="PROSITE-ProRule" id="PRU01240"/>
    </source>
</evidence>
<feature type="compositionally biased region" description="Low complexity" evidence="10">
    <location>
        <begin position="635"/>
        <end position="658"/>
    </location>
</feature>
<dbReference type="PROSITE" id="PS00136">
    <property type="entry name" value="SUBTILASE_ASP"/>
    <property type="match status" value="1"/>
</dbReference>
<feature type="active site" description="Charge relay system" evidence="8">
    <location>
        <position position="397"/>
    </location>
</feature>
<dbReference type="InterPro" id="IPR000209">
    <property type="entry name" value="Peptidase_S8/S53_dom"/>
</dbReference>
<evidence type="ECO:0000256" key="10">
    <source>
        <dbReference type="SAM" id="MobiDB-lite"/>
    </source>
</evidence>
<feature type="region of interest" description="Disordered" evidence="10">
    <location>
        <begin position="201"/>
        <end position="223"/>
    </location>
</feature>
<name>A0ABP0H6C3_CLALP</name>
<keyword evidence="5 8" id="KW-0720">Serine protease</keyword>
<protein>
    <recommendedName>
        <fullName evidence="12">P/Homo B domain-containing protein</fullName>
    </recommendedName>
</protein>
<keyword evidence="14" id="KW-1185">Reference proteome</keyword>
<dbReference type="InterPro" id="IPR023827">
    <property type="entry name" value="Peptidase_S8_Asp-AS"/>
</dbReference>
<dbReference type="SUPFAM" id="SSF49785">
    <property type="entry name" value="Galactose-binding domain-like"/>
    <property type="match status" value="1"/>
</dbReference>
<keyword evidence="4 8" id="KW-0378">Hydrolase</keyword>
<dbReference type="PROSITE" id="PS51892">
    <property type="entry name" value="SUBTILASE"/>
    <property type="match status" value="1"/>
</dbReference>
<feature type="region of interest" description="Disordered" evidence="10">
    <location>
        <begin position="628"/>
        <end position="690"/>
    </location>
</feature>
<comment type="caution">
    <text evidence="13">The sequence shown here is derived from an EMBL/GenBank/DDBJ whole genome shotgun (WGS) entry which is preliminary data.</text>
</comment>
<keyword evidence="7" id="KW-0325">Glycoprotein</keyword>
<evidence type="ECO:0000256" key="11">
    <source>
        <dbReference type="SAM" id="Phobius"/>
    </source>
</evidence>
<feature type="compositionally biased region" description="Polar residues" evidence="10">
    <location>
        <begin position="659"/>
        <end position="683"/>
    </location>
</feature>
<keyword evidence="11" id="KW-0812">Transmembrane</keyword>
<dbReference type="InterPro" id="IPR002884">
    <property type="entry name" value="P_dom"/>
</dbReference>
<dbReference type="InterPro" id="IPR038466">
    <property type="entry name" value="S8_pro-domain_sf"/>
</dbReference>
<dbReference type="PANTHER" id="PTHR42884">
    <property type="entry name" value="PROPROTEIN CONVERTASE SUBTILISIN/KEXIN-RELATED"/>
    <property type="match status" value="1"/>
</dbReference>
<dbReference type="PROSITE" id="PS00138">
    <property type="entry name" value="SUBTILASE_SER"/>
    <property type="match status" value="1"/>
</dbReference>
<dbReference type="PRINTS" id="PR00723">
    <property type="entry name" value="SUBTILISIN"/>
</dbReference>
<keyword evidence="3" id="KW-0732">Signal</keyword>